<keyword evidence="1" id="KW-0812">Transmembrane</keyword>
<gene>
    <name evidence="2" type="ORF">MW290_09445</name>
</gene>
<accession>A0ABY4RZ49</accession>
<sequence>MESGKQAVYGPVCAIPSWILYAAVSCAFLGAVVTIVVLYHYLPLCKPDHWQRRFYVCWCAWVLLPPLWFAFEYFVLFKTFGPDDGFESLKHGQQLAAQVWLGIAAVLTVIASK</sequence>
<keyword evidence="1" id="KW-1133">Transmembrane helix</keyword>
<evidence type="ECO:0000313" key="2">
    <source>
        <dbReference type="EMBL" id="URI06151.1"/>
    </source>
</evidence>
<evidence type="ECO:0008006" key="4">
    <source>
        <dbReference type="Google" id="ProtNLM"/>
    </source>
</evidence>
<keyword evidence="1" id="KW-0472">Membrane</keyword>
<name>A0ABY4RZ49_AQUTE</name>
<dbReference type="EMBL" id="CP097635">
    <property type="protein sequence ID" value="URI06151.1"/>
    <property type="molecule type" value="Genomic_DNA"/>
</dbReference>
<keyword evidence="3" id="KW-1185">Reference proteome</keyword>
<dbReference type="PROSITE" id="PS51257">
    <property type="entry name" value="PROKAR_LIPOPROTEIN"/>
    <property type="match status" value="1"/>
</dbReference>
<dbReference type="Proteomes" id="UP001056201">
    <property type="component" value="Chromosome 1"/>
</dbReference>
<proteinExistence type="predicted"/>
<feature type="transmembrane region" description="Helical" evidence="1">
    <location>
        <begin position="18"/>
        <end position="42"/>
    </location>
</feature>
<feature type="transmembrane region" description="Helical" evidence="1">
    <location>
        <begin position="95"/>
        <end position="112"/>
    </location>
</feature>
<evidence type="ECO:0000313" key="3">
    <source>
        <dbReference type="Proteomes" id="UP001056201"/>
    </source>
</evidence>
<evidence type="ECO:0000256" key="1">
    <source>
        <dbReference type="SAM" id="Phobius"/>
    </source>
</evidence>
<organism evidence="2 3">
    <name type="scientific">Aquincola tertiaricarbonis</name>
    <dbReference type="NCBI Taxonomy" id="391953"/>
    <lineage>
        <taxon>Bacteria</taxon>
        <taxon>Pseudomonadati</taxon>
        <taxon>Pseudomonadota</taxon>
        <taxon>Betaproteobacteria</taxon>
        <taxon>Burkholderiales</taxon>
        <taxon>Sphaerotilaceae</taxon>
        <taxon>Aquincola</taxon>
    </lineage>
</organism>
<dbReference type="RefSeq" id="WP_250194415.1">
    <property type="nucleotide sequence ID" value="NZ_CP097635.1"/>
</dbReference>
<feature type="transmembrane region" description="Helical" evidence="1">
    <location>
        <begin position="54"/>
        <end position="75"/>
    </location>
</feature>
<protein>
    <recommendedName>
        <fullName evidence="4">Transmembrane protein</fullName>
    </recommendedName>
</protein>
<reference evidence="2" key="1">
    <citation type="submission" date="2022-05" db="EMBL/GenBank/DDBJ databases">
        <title>An RpoN-dependent PEP-CTERM gene is involved in floc formation of an Aquincola tertiaricarbonis strain.</title>
        <authorList>
            <person name="Qiu D."/>
            <person name="Xia M."/>
        </authorList>
    </citation>
    <scope>NUCLEOTIDE SEQUENCE</scope>
    <source>
        <strain evidence="2">RN12</strain>
    </source>
</reference>